<evidence type="ECO:0000313" key="7">
    <source>
        <dbReference type="EMBL" id="AKG37962.1"/>
    </source>
</evidence>
<feature type="transmembrane region" description="Helical" evidence="5">
    <location>
        <begin position="411"/>
        <end position="433"/>
    </location>
</feature>
<dbReference type="Gene3D" id="1.20.1740.10">
    <property type="entry name" value="Amino acid/polyamine transporter I"/>
    <property type="match status" value="1"/>
</dbReference>
<feature type="transmembrane region" description="Helical" evidence="5">
    <location>
        <begin position="243"/>
        <end position="264"/>
    </location>
</feature>
<gene>
    <name evidence="7" type="ORF">VK70_24390</name>
</gene>
<name>A0A0F7FFS2_PAEDU</name>
<feature type="transmembrane region" description="Helical" evidence="5">
    <location>
        <begin position="101"/>
        <end position="120"/>
    </location>
</feature>
<protein>
    <submittedName>
        <fullName evidence="7">Amino acid permease</fullName>
    </submittedName>
</protein>
<reference evidence="7 8" key="2">
    <citation type="journal article" date="2016" name="Genome Announc.">
        <title>Genome Sequence of a Gram-Positive Diazotroph, Paenibacillus durus Type Strain ATCC 35681.</title>
        <authorList>
            <person name="Halim M.A."/>
            <person name="Rahman A.Y."/>
            <person name="Sim K.S."/>
            <person name="Yam H.C."/>
            <person name="Rahim A.A."/>
            <person name="Ghazali A.H."/>
            <person name="Najimudin N."/>
        </authorList>
    </citation>
    <scope>NUCLEOTIDE SEQUENCE [LARGE SCALE GENOMIC DNA]</scope>
    <source>
        <strain evidence="7 8">ATCC 35681</strain>
    </source>
</reference>
<evidence type="ECO:0000256" key="3">
    <source>
        <dbReference type="ARBA" id="ARBA00022989"/>
    </source>
</evidence>
<feature type="transmembrane region" description="Helical" evidence="5">
    <location>
        <begin position="439"/>
        <end position="464"/>
    </location>
</feature>
<feature type="transmembrane region" description="Helical" evidence="5">
    <location>
        <begin position="61"/>
        <end position="81"/>
    </location>
</feature>
<dbReference type="GO" id="GO:0016020">
    <property type="term" value="C:membrane"/>
    <property type="evidence" value="ECO:0007669"/>
    <property type="project" value="UniProtKB-SubCell"/>
</dbReference>
<evidence type="ECO:0000313" key="8">
    <source>
        <dbReference type="Proteomes" id="UP000034189"/>
    </source>
</evidence>
<evidence type="ECO:0000256" key="1">
    <source>
        <dbReference type="ARBA" id="ARBA00004141"/>
    </source>
</evidence>
<organism evidence="7 8">
    <name type="scientific">Paenibacillus durus ATCC 35681</name>
    <dbReference type="NCBI Taxonomy" id="1333534"/>
    <lineage>
        <taxon>Bacteria</taxon>
        <taxon>Bacillati</taxon>
        <taxon>Bacillota</taxon>
        <taxon>Bacilli</taxon>
        <taxon>Bacillales</taxon>
        <taxon>Paenibacillaceae</taxon>
        <taxon>Paenibacillus</taxon>
    </lineage>
</organism>
<keyword evidence="3 5" id="KW-1133">Transmembrane helix</keyword>
<dbReference type="Proteomes" id="UP000034189">
    <property type="component" value="Chromosome"/>
</dbReference>
<feature type="transmembrane region" description="Helical" evidence="5">
    <location>
        <begin position="140"/>
        <end position="158"/>
    </location>
</feature>
<dbReference type="PIRSF" id="PIRSF006060">
    <property type="entry name" value="AA_transporter"/>
    <property type="match status" value="1"/>
</dbReference>
<feature type="transmembrane region" description="Helical" evidence="5">
    <location>
        <begin position="375"/>
        <end position="399"/>
    </location>
</feature>
<dbReference type="PANTHER" id="PTHR42770:SF16">
    <property type="entry name" value="AMINO ACID PERMEASE"/>
    <property type="match status" value="1"/>
</dbReference>
<dbReference type="AlphaFoldDB" id="A0A0F7FFS2"/>
<dbReference type="GO" id="GO:0055085">
    <property type="term" value="P:transmembrane transport"/>
    <property type="evidence" value="ECO:0007669"/>
    <property type="project" value="InterPro"/>
</dbReference>
<dbReference type="InterPro" id="IPR050367">
    <property type="entry name" value="APC_superfamily"/>
</dbReference>
<keyword evidence="2 5" id="KW-0812">Transmembrane</keyword>
<evidence type="ECO:0000256" key="2">
    <source>
        <dbReference type="ARBA" id="ARBA00022692"/>
    </source>
</evidence>
<dbReference type="PANTHER" id="PTHR42770">
    <property type="entry name" value="AMINO ACID TRANSPORTER-RELATED"/>
    <property type="match status" value="1"/>
</dbReference>
<feature type="transmembrane region" description="Helical" evidence="5">
    <location>
        <begin position="295"/>
        <end position="316"/>
    </location>
</feature>
<dbReference type="PATRIC" id="fig|1333534.5.peg.5327"/>
<dbReference type="InterPro" id="IPR004841">
    <property type="entry name" value="AA-permease/SLC12A_dom"/>
</dbReference>
<reference evidence="7 8" key="1">
    <citation type="submission" date="2015-03" db="EMBL/GenBank/DDBJ databases">
        <authorList>
            <person name="Abdul Halim M."/>
        </authorList>
    </citation>
    <scope>NUCLEOTIDE SEQUENCE [LARGE SCALE GENOMIC DNA]</scope>
    <source>
        <strain evidence="7 8">ATCC 35681</strain>
    </source>
</reference>
<accession>A0A0F7FFS2</accession>
<evidence type="ECO:0000259" key="6">
    <source>
        <dbReference type="Pfam" id="PF00324"/>
    </source>
</evidence>
<dbReference type="EMBL" id="CP011114">
    <property type="protein sequence ID" value="AKG37962.1"/>
    <property type="molecule type" value="Genomic_DNA"/>
</dbReference>
<feature type="transmembrane region" description="Helical" evidence="5">
    <location>
        <begin position="170"/>
        <end position="190"/>
    </location>
</feature>
<sequence length="484" mass="52118">MSKTNNEEVSVGGVGNKPRLQGNMGVAELTMSVLAFSAPLMTVTGMLPVLLMYSGYKSVPIYLYSTLILLLFSVGFVQMGLRMLRPGGFYAFITDGLGRSAGLGAAFLAMVMYPIVGFVGPPYFALVLKGYVEGYGGPVIPWYVYGFLYVLLIGALAFRKIDLSAKILTLVMILESLIVVVFDYVSFVHGGPSTEGGVGFGWPGLTDKGFGIGLLFVVGTFLGFEATVIYRDEVRNPLRTIPLATYYAIVGIGIFYAIGTWAFITYYGASNVQAAATANTTGLFVSIMQHFFGKVIIDIVTILIMTSMAASTLSVWNVSARYLHSLGTDGVLPAFLGKVHPRHHSPYVGTTIIGIVYGAGVIFFGAIQFDPTKLYALASGVGSFGVMLLLFAASIAIVVYFKKNKFESVSVWSTFVAPVLSVIGIGFSIYLALAKYGDLLGASGAITIIFILITFAIPVVGFFYAQRLRVKKPDVYQRIGRQEP</sequence>
<keyword evidence="4 5" id="KW-0472">Membrane</keyword>
<feature type="domain" description="Amino acid permease/ SLC12A" evidence="6">
    <location>
        <begin position="31"/>
        <end position="463"/>
    </location>
</feature>
<feature type="transmembrane region" description="Helical" evidence="5">
    <location>
        <begin position="210"/>
        <end position="231"/>
    </location>
</feature>
<evidence type="ECO:0000256" key="5">
    <source>
        <dbReference type="SAM" id="Phobius"/>
    </source>
</evidence>
<feature type="transmembrane region" description="Helical" evidence="5">
    <location>
        <begin position="347"/>
        <end position="369"/>
    </location>
</feature>
<evidence type="ECO:0000256" key="4">
    <source>
        <dbReference type="ARBA" id="ARBA00023136"/>
    </source>
</evidence>
<feature type="transmembrane region" description="Helical" evidence="5">
    <location>
        <begin position="33"/>
        <end position="55"/>
    </location>
</feature>
<proteinExistence type="predicted"/>
<dbReference type="HOGENOM" id="CLU_007946_20_1_9"/>
<dbReference type="Pfam" id="PF00324">
    <property type="entry name" value="AA_permease"/>
    <property type="match status" value="1"/>
</dbReference>
<comment type="subcellular location">
    <subcellularLocation>
        <location evidence="1">Membrane</location>
        <topology evidence="1">Multi-pass membrane protein</topology>
    </subcellularLocation>
</comment>